<name>A0A4P9WSD8_9FUNG</name>
<dbReference type="EMBL" id="KZ993968">
    <property type="protein sequence ID" value="RKO94220.1"/>
    <property type="molecule type" value="Genomic_DNA"/>
</dbReference>
<evidence type="ECO:0000313" key="1">
    <source>
        <dbReference type="EMBL" id="RKO94220.1"/>
    </source>
</evidence>
<sequence>MDVGLCRIEMQRIGTVIYMRVAPEPEIPFIFPKNHIYNSSPSPIIESCAIPHGRTMPVALLPQLRKQNSSRKRPRCSTMCLDPLRLGKQVSAVTSPRAIPVTIPAPSPALNATDYNRIATVVVMLNSRTWPSPLDNLRKEFLQDFAGTLVKFYGYDNPINTVAWLLVRMEDYLKQYMPPPPLPLPSSTVAPFLGNAHQLRDR</sequence>
<keyword evidence="2" id="KW-1185">Reference proteome</keyword>
<dbReference type="Proteomes" id="UP000269721">
    <property type="component" value="Unassembled WGS sequence"/>
</dbReference>
<reference evidence="2" key="1">
    <citation type="journal article" date="2018" name="Nat. Microbiol.">
        <title>Leveraging single-cell genomics to expand the fungal tree of life.</title>
        <authorList>
            <person name="Ahrendt S.R."/>
            <person name="Quandt C.A."/>
            <person name="Ciobanu D."/>
            <person name="Clum A."/>
            <person name="Salamov A."/>
            <person name="Andreopoulos B."/>
            <person name="Cheng J.F."/>
            <person name="Woyke T."/>
            <person name="Pelin A."/>
            <person name="Henrissat B."/>
            <person name="Reynolds N.K."/>
            <person name="Benny G.L."/>
            <person name="Smith M.E."/>
            <person name="James T.Y."/>
            <person name="Grigoriev I.V."/>
        </authorList>
    </citation>
    <scope>NUCLEOTIDE SEQUENCE [LARGE SCALE GENOMIC DNA]</scope>
</reference>
<gene>
    <name evidence="1" type="ORF">BDK51DRAFT_26576</name>
</gene>
<proteinExistence type="predicted"/>
<dbReference type="AlphaFoldDB" id="A0A4P9WSD8"/>
<protein>
    <submittedName>
        <fullName evidence="1">Uncharacterized protein</fullName>
    </submittedName>
</protein>
<evidence type="ECO:0000313" key="2">
    <source>
        <dbReference type="Proteomes" id="UP000269721"/>
    </source>
</evidence>
<accession>A0A4P9WSD8</accession>
<organism evidence="1 2">
    <name type="scientific">Blyttiomyces helicus</name>
    <dbReference type="NCBI Taxonomy" id="388810"/>
    <lineage>
        <taxon>Eukaryota</taxon>
        <taxon>Fungi</taxon>
        <taxon>Fungi incertae sedis</taxon>
        <taxon>Chytridiomycota</taxon>
        <taxon>Chytridiomycota incertae sedis</taxon>
        <taxon>Chytridiomycetes</taxon>
        <taxon>Chytridiomycetes incertae sedis</taxon>
        <taxon>Blyttiomyces</taxon>
    </lineage>
</organism>